<feature type="transmembrane region" description="Helical" evidence="1">
    <location>
        <begin position="49"/>
        <end position="73"/>
    </location>
</feature>
<feature type="transmembrane region" description="Helical" evidence="1">
    <location>
        <begin position="85"/>
        <end position="104"/>
    </location>
</feature>
<keyword evidence="3" id="KW-1185">Reference proteome</keyword>
<organism evidence="2 3">
    <name type="scientific">Kordiimonas lacus</name>
    <dbReference type="NCBI Taxonomy" id="637679"/>
    <lineage>
        <taxon>Bacteria</taxon>
        <taxon>Pseudomonadati</taxon>
        <taxon>Pseudomonadota</taxon>
        <taxon>Alphaproteobacteria</taxon>
        <taxon>Kordiimonadales</taxon>
        <taxon>Kordiimonadaceae</taxon>
        <taxon>Kordiimonas</taxon>
    </lineage>
</organism>
<feature type="transmembrane region" description="Helical" evidence="1">
    <location>
        <begin position="198"/>
        <end position="217"/>
    </location>
</feature>
<gene>
    <name evidence="2" type="ORF">SAMN04488071_2536</name>
</gene>
<feature type="transmembrane region" description="Helical" evidence="1">
    <location>
        <begin position="124"/>
        <end position="143"/>
    </location>
</feature>
<evidence type="ECO:0000313" key="3">
    <source>
        <dbReference type="Proteomes" id="UP000183685"/>
    </source>
</evidence>
<reference evidence="2 3" key="1">
    <citation type="submission" date="2016-10" db="EMBL/GenBank/DDBJ databases">
        <authorList>
            <person name="de Groot N.N."/>
        </authorList>
    </citation>
    <scope>NUCLEOTIDE SEQUENCE [LARGE SCALE GENOMIC DNA]</scope>
    <source>
        <strain evidence="2 3">CGMCC 1.9109</strain>
    </source>
</reference>
<keyword evidence="1" id="KW-0812">Transmembrane</keyword>
<feature type="transmembrane region" description="Helical" evidence="1">
    <location>
        <begin position="155"/>
        <end position="178"/>
    </location>
</feature>
<keyword evidence="1" id="KW-0472">Membrane</keyword>
<proteinExistence type="predicted"/>
<keyword evidence="1" id="KW-1133">Transmembrane helix</keyword>
<evidence type="ECO:0000256" key="1">
    <source>
        <dbReference type="SAM" id="Phobius"/>
    </source>
</evidence>
<dbReference type="EMBL" id="FNAK01000005">
    <property type="protein sequence ID" value="SDE26944.1"/>
    <property type="molecule type" value="Genomic_DNA"/>
</dbReference>
<evidence type="ECO:0000313" key="2">
    <source>
        <dbReference type="EMBL" id="SDE26944.1"/>
    </source>
</evidence>
<sequence>MFCPEAVPSGPPPRGFILSAAGARRAKSIAHRGRFRFTGAMRSVENKRAVAAGTAVVLVGLHLSIIMGIYFLPTAGPRDLLGTRWFWDFSLYLQAFCICLMFPFHTERIGALEGWRKGRAAWRFLAALVGVSAPIFVIMTAAFNDWLTVPPPREAMILFGNTLFIVWVAIDYALPLFLRWLAGDRAPTANRYSRTAEILILSPLIVLVAVMAGNLMLGGELYLVVWPFLLYLHRGVSYFLVAFKPRPQAPTVQPEKA</sequence>
<dbReference type="Proteomes" id="UP000183685">
    <property type="component" value="Unassembled WGS sequence"/>
</dbReference>
<accession>A0A1G7BIQ5</accession>
<name>A0A1G7BIQ5_9PROT</name>
<dbReference type="AlphaFoldDB" id="A0A1G7BIQ5"/>
<protein>
    <submittedName>
        <fullName evidence="2">Uncharacterized protein</fullName>
    </submittedName>
</protein>
<feature type="transmembrane region" description="Helical" evidence="1">
    <location>
        <begin position="223"/>
        <end position="243"/>
    </location>
</feature>